<dbReference type="AlphaFoldDB" id="A0A250JI70"/>
<feature type="chain" id="PRO_5012558149" evidence="1">
    <location>
        <begin position="24"/>
        <end position="112"/>
    </location>
</feature>
<gene>
    <name evidence="2" type="ORF">CYFUS_008800</name>
</gene>
<sequence>MKITRSLSLAALAVTLASTPALADGANCTPNQVAVFANRIHVRCTASTAGGIYFFALSTSDSAFANRTLSLFSTALAGGRPVYIDYNPSSTSGVSLGCLSSDCRLINWAAIY</sequence>
<reference evidence="2 3" key="1">
    <citation type="submission" date="2017-06" db="EMBL/GenBank/DDBJ databases">
        <title>Sequencing and comparative analysis of myxobacterial genomes.</title>
        <authorList>
            <person name="Rupp O."/>
            <person name="Goesmann A."/>
            <person name="Sogaard-Andersen L."/>
        </authorList>
    </citation>
    <scope>NUCLEOTIDE SEQUENCE [LARGE SCALE GENOMIC DNA]</scope>
    <source>
        <strain evidence="2 3">DSM 52655</strain>
    </source>
</reference>
<proteinExistence type="predicted"/>
<protein>
    <submittedName>
        <fullName evidence="2">Uncharacterized protein</fullName>
    </submittedName>
</protein>
<dbReference type="EMBL" id="CP022098">
    <property type="protein sequence ID" value="ATB43320.1"/>
    <property type="molecule type" value="Genomic_DNA"/>
</dbReference>
<evidence type="ECO:0000313" key="2">
    <source>
        <dbReference type="EMBL" id="ATB43320.1"/>
    </source>
</evidence>
<dbReference type="Proteomes" id="UP000217257">
    <property type="component" value="Chromosome"/>
</dbReference>
<name>A0A250JI70_9BACT</name>
<dbReference type="KEGG" id="cfus:CYFUS_008800"/>
<evidence type="ECO:0000256" key="1">
    <source>
        <dbReference type="SAM" id="SignalP"/>
    </source>
</evidence>
<accession>A0A250JI70</accession>
<evidence type="ECO:0000313" key="3">
    <source>
        <dbReference type="Proteomes" id="UP000217257"/>
    </source>
</evidence>
<feature type="signal peptide" evidence="1">
    <location>
        <begin position="1"/>
        <end position="23"/>
    </location>
</feature>
<keyword evidence="1" id="KW-0732">Signal</keyword>
<dbReference type="RefSeq" id="WP_095990751.1">
    <property type="nucleotide sequence ID" value="NZ_CP022098.1"/>
</dbReference>
<organism evidence="2 3">
    <name type="scientific">Cystobacter fuscus</name>
    <dbReference type="NCBI Taxonomy" id="43"/>
    <lineage>
        <taxon>Bacteria</taxon>
        <taxon>Pseudomonadati</taxon>
        <taxon>Myxococcota</taxon>
        <taxon>Myxococcia</taxon>
        <taxon>Myxococcales</taxon>
        <taxon>Cystobacterineae</taxon>
        <taxon>Archangiaceae</taxon>
        <taxon>Cystobacter</taxon>
    </lineage>
</organism>